<keyword evidence="2" id="KW-0282">Flagellum</keyword>
<feature type="region of interest" description="Disordered" evidence="6">
    <location>
        <begin position="594"/>
        <end position="623"/>
    </location>
</feature>
<keyword evidence="4" id="KW-0966">Cell projection</keyword>
<organism evidence="7">
    <name type="scientific">Culex tarsalis</name>
    <name type="common">Encephalitis mosquito</name>
    <dbReference type="NCBI Taxonomy" id="7177"/>
    <lineage>
        <taxon>Eukaryota</taxon>
        <taxon>Metazoa</taxon>
        <taxon>Ecdysozoa</taxon>
        <taxon>Arthropoda</taxon>
        <taxon>Hexapoda</taxon>
        <taxon>Insecta</taxon>
        <taxon>Pterygota</taxon>
        <taxon>Neoptera</taxon>
        <taxon>Endopterygota</taxon>
        <taxon>Diptera</taxon>
        <taxon>Nematocera</taxon>
        <taxon>Culicoidea</taxon>
        <taxon>Culicidae</taxon>
        <taxon>Culicinae</taxon>
        <taxon>Culicini</taxon>
        <taxon>Culex</taxon>
        <taxon>Culex</taxon>
    </lineage>
</organism>
<dbReference type="PANTHER" id="PTHR14952">
    <property type="entry name" value="ROPPORIN-1-LIKE PROTEIN"/>
    <property type="match status" value="1"/>
</dbReference>
<comment type="similarity">
    <text evidence="5">Belongs to the ropporin family.</text>
</comment>
<dbReference type="CDD" id="cd22972">
    <property type="entry name" value="DD_ROP-like"/>
    <property type="match status" value="1"/>
</dbReference>
<dbReference type="SUPFAM" id="SSF47391">
    <property type="entry name" value="Dimerization-anchoring domain of cAMP-dependent PK regulatory subunit"/>
    <property type="match status" value="1"/>
</dbReference>
<evidence type="ECO:0000256" key="5">
    <source>
        <dbReference type="ARBA" id="ARBA00035651"/>
    </source>
</evidence>
<dbReference type="AlphaFoldDB" id="A0A1Q3FV75"/>
<evidence type="ECO:0000256" key="1">
    <source>
        <dbReference type="ARBA" id="ARBA00004230"/>
    </source>
</evidence>
<proteinExistence type="inferred from homology"/>
<name>A0A1Q3FV75_CULTA</name>
<sequence length="698" mass="79540">MVLLPEIYCPEQIVIPENFNNVLKLYAKAVIRTQPFDLLRWSAAYFRCLALDRTPPVKPRYEPEPRRGRLSGGALRVLIDQLGKGFFVQKRILQEKWQGLCLPEDDLLNILSLLRMLDWPQLHWLKIVAVFIGQLSDSLPRTAEMICELLTEEPEGGPAPIPLWMFKECFLAVARLDCGALQTFVDGRKVLEDGHLERKQPMTELPKVLSSVSFKNAIIDKYKSIMGIDAKLDRGDAELLSVDERFEEMSEVPSRIDSDFKFVGDETDPVEVVRRAPDFESVIVLLDELREDKLKERLSSVAIPEAKLERARERSQRLEDLREGLPEYDYEKLMEAERQQLLKDMGPPWLLLYLFSRSTGRDRSYNYLEETSLEDDASAAGFSNDSFDMRGADRLDIEEGDEEYHRVERRRSSTYSMPASVRSRMSSIYSSATRIANEVLSRIICMVDEAIIDGECSLSVSSIASFIERKSHDEGTRISEHDFETLKDFMEEAQRKELEVKDLNQLYHFFVGESFKAAADDKEPRRDRSKEITSIFEASGIEVDNTLLDAQISENMILGLVHKEPEPAPTPDLTPRQIPADEAVLHVTAPDLEAVPEDEEEPQEQHSEEQASSPPEVATQTDPLNVKCTELMRRRTLTRSSELLVEYSCRIPPIPGIGPALSETAIEAFLGYLSKRAIHQQGLIYPRNFRETPCPKIG</sequence>
<dbReference type="GO" id="GO:0031514">
    <property type="term" value="C:motile cilium"/>
    <property type="evidence" value="ECO:0007669"/>
    <property type="project" value="UniProtKB-SubCell"/>
</dbReference>
<dbReference type="EMBL" id="GFDL01003568">
    <property type="protein sequence ID" value="JAV31477.1"/>
    <property type="molecule type" value="Transcribed_RNA"/>
</dbReference>
<reference evidence="7" key="1">
    <citation type="submission" date="2017-01" db="EMBL/GenBank/DDBJ databases">
        <title>A deep insight into the sialotranscriptome of adult male and female Cluex tarsalis mosquitoes.</title>
        <authorList>
            <person name="Ribeiro J.M."/>
            <person name="Moreira F."/>
            <person name="Bernard K.A."/>
            <person name="Calvo E."/>
        </authorList>
    </citation>
    <scope>NUCLEOTIDE SEQUENCE</scope>
    <source>
        <strain evidence="7">Kern County</strain>
        <tissue evidence="7">Salivary glands</tissue>
    </source>
</reference>
<evidence type="ECO:0000256" key="2">
    <source>
        <dbReference type="ARBA" id="ARBA00022846"/>
    </source>
</evidence>
<evidence type="ECO:0000313" key="7">
    <source>
        <dbReference type="EMBL" id="JAV31477.1"/>
    </source>
</evidence>
<evidence type="ECO:0000256" key="6">
    <source>
        <dbReference type="SAM" id="MobiDB-lite"/>
    </source>
</evidence>
<evidence type="ECO:0000256" key="4">
    <source>
        <dbReference type="ARBA" id="ARBA00023273"/>
    </source>
</evidence>
<evidence type="ECO:0000256" key="3">
    <source>
        <dbReference type="ARBA" id="ARBA00023069"/>
    </source>
</evidence>
<accession>A0A1Q3FV75</accession>
<comment type="subcellular location">
    <subcellularLocation>
        <location evidence="1">Cell projection</location>
        <location evidence="1">Cilium</location>
        <location evidence="1">Flagellum</location>
    </subcellularLocation>
</comment>
<protein>
    <submittedName>
        <fullName evidence="7">Putative ropn1l-like protein</fullName>
    </submittedName>
</protein>
<keyword evidence="3" id="KW-0969">Cilium</keyword>
<dbReference type="PANTHER" id="PTHR14952:SF9">
    <property type="entry name" value="EF-HAND DOMAIN-CONTAINING PROTEIN"/>
    <property type="match status" value="1"/>
</dbReference>
<dbReference type="Gene3D" id="1.20.890.10">
    <property type="entry name" value="cAMP-dependent protein kinase regulatory subunit, dimerization-anchoring domain"/>
    <property type="match status" value="1"/>
</dbReference>